<organism evidence="4 5">
    <name type="scientific">Prosthecobacter algae</name>
    <dbReference type="NCBI Taxonomy" id="1144682"/>
    <lineage>
        <taxon>Bacteria</taxon>
        <taxon>Pseudomonadati</taxon>
        <taxon>Verrucomicrobiota</taxon>
        <taxon>Verrucomicrobiia</taxon>
        <taxon>Verrucomicrobiales</taxon>
        <taxon>Verrucomicrobiaceae</taxon>
        <taxon>Prosthecobacter</taxon>
    </lineage>
</organism>
<accession>A0ABP9PID5</accession>
<proteinExistence type="predicted"/>
<dbReference type="Gene3D" id="1.10.10.10">
    <property type="entry name" value="Winged helix-like DNA-binding domain superfamily/Winged helix DNA-binding domain"/>
    <property type="match status" value="1"/>
</dbReference>
<evidence type="ECO:0000259" key="3">
    <source>
        <dbReference type="Pfam" id="PF16254"/>
    </source>
</evidence>
<dbReference type="InterPro" id="IPR032589">
    <property type="entry name" value="DUF4910"/>
</dbReference>
<dbReference type="CDD" id="cd05644">
    <property type="entry name" value="M28_like"/>
    <property type="match status" value="1"/>
</dbReference>
<name>A0ABP9PID5_9BACT</name>
<dbReference type="InterPro" id="IPR012353">
    <property type="entry name" value="UCP015244"/>
</dbReference>
<evidence type="ECO:0000259" key="2">
    <source>
        <dbReference type="Pfam" id="PF16221"/>
    </source>
</evidence>
<comment type="caution">
    <text evidence="4">The sequence shown here is derived from an EMBL/GenBank/DDBJ whole genome shotgun (WGS) entry which is preliminary data.</text>
</comment>
<dbReference type="Pfam" id="PF16254">
    <property type="entry name" value="DUF4910"/>
    <property type="match status" value="1"/>
</dbReference>
<dbReference type="Proteomes" id="UP001499852">
    <property type="component" value="Unassembled WGS sequence"/>
</dbReference>
<dbReference type="Gene3D" id="3.50.30.90">
    <property type="match status" value="1"/>
</dbReference>
<dbReference type="EMBL" id="BAABIA010000009">
    <property type="protein sequence ID" value="GAA5147138.1"/>
    <property type="molecule type" value="Genomic_DNA"/>
</dbReference>
<dbReference type="InterPro" id="IPR036388">
    <property type="entry name" value="WH-like_DNA-bd_sf"/>
</dbReference>
<feature type="domain" description="DUF2172" evidence="1">
    <location>
        <begin position="70"/>
        <end position="161"/>
    </location>
</feature>
<dbReference type="SUPFAM" id="SSF53187">
    <property type="entry name" value="Zn-dependent exopeptidases"/>
    <property type="match status" value="1"/>
</dbReference>
<feature type="domain" description="UCP01524 winged helix-turn-helix" evidence="2">
    <location>
        <begin position="362"/>
        <end position="434"/>
    </location>
</feature>
<dbReference type="InterPro" id="IPR032622">
    <property type="entry name" value="UCP01524_HTH"/>
</dbReference>
<protein>
    <submittedName>
        <fullName evidence="4">DUF4910 domain-containing protein</fullName>
    </submittedName>
</protein>
<evidence type="ECO:0000259" key="1">
    <source>
        <dbReference type="Pfam" id="PF09940"/>
    </source>
</evidence>
<sequence>MSAQAPCPETPECSPSGMHDLAQRLFPICRSITGDGVRQTIRILQEYLPMLRMVEVPTGTQCFDWQVPEEWNISEAQLIAPNGRVIADFAVNNLHVVSYSEPVDLELSLEELQPHLHSEPNLPEAIPYITAYYKRNWGFCITHQVRQNLPQGQYRAIIRSTLKKGHLTYGELIIPGSTDREVLLSTYICHPSLANNEISGPVVTTFLARYLQALPDRRCTYRIIFIPETIGAIVYLSQHLEHLKSHVIAGFVLSCVGDDRAYSYLESRLGNTLADKVAQHVLKHLQPDYVRYSYLKRGSDERQFCWPGVDLPVCSVMRTRYGSYPEYHTSLDDLTVVTESGLQGALHVLRHCMDCLEQTLTYTTTVLCEPQLMRRQLYPTIGRKGIAAGSRVLVDIMAYSDGQHDLIDIANILGRPAWELFQAFETLHAHQLLSLPEAPPPTLAAA</sequence>
<feature type="domain" description="DUF4910" evidence="3">
    <location>
        <begin position="19"/>
        <end position="358"/>
    </location>
</feature>
<dbReference type="PIRSF" id="PIRSF015244">
    <property type="entry name" value="UCP015244"/>
    <property type="match status" value="1"/>
</dbReference>
<dbReference type="Gene3D" id="3.40.630.10">
    <property type="entry name" value="Zn peptidases"/>
    <property type="match status" value="1"/>
</dbReference>
<dbReference type="Pfam" id="PF16221">
    <property type="entry name" value="HTH_47"/>
    <property type="match status" value="1"/>
</dbReference>
<evidence type="ECO:0000313" key="5">
    <source>
        <dbReference type="Proteomes" id="UP001499852"/>
    </source>
</evidence>
<keyword evidence="5" id="KW-1185">Reference proteome</keyword>
<dbReference type="Pfam" id="PF09940">
    <property type="entry name" value="DUF2172"/>
    <property type="match status" value="1"/>
</dbReference>
<gene>
    <name evidence="4" type="ORF">GCM10023213_41330</name>
</gene>
<evidence type="ECO:0000313" key="4">
    <source>
        <dbReference type="EMBL" id="GAA5147138.1"/>
    </source>
</evidence>
<dbReference type="InterPro" id="IPR032610">
    <property type="entry name" value="DUF2172"/>
</dbReference>
<reference evidence="5" key="1">
    <citation type="journal article" date="2019" name="Int. J. Syst. Evol. Microbiol.">
        <title>The Global Catalogue of Microorganisms (GCM) 10K type strain sequencing project: providing services to taxonomists for standard genome sequencing and annotation.</title>
        <authorList>
            <consortium name="The Broad Institute Genomics Platform"/>
            <consortium name="The Broad Institute Genome Sequencing Center for Infectious Disease"/>
            <person name="Wu L."/>
            <person name="Ma J."/>
        </authorList>
    </citation>
    <scope>NUCLEOTIDE SEQUENCE [LARGE SCALE GENOMIC DNA]</scope>
    <source>
        <strain evidence="5">JCM 18053</strain>
    </source>
</reference>